<accession>Q3LRL2</accession>
<protein>
    <submittedName>
        <fullName evidence="5">MmxM</fullName>
    </submittedName>
</protein>
<keyword evidence="3" id="KW-0949">S-adenosyl-L-methionine</keyword>
<keyword evidence="2" id="KW-0808">Transferase</keyword>
<dbReference type="CDD" id="cd02440">
    <property type="entry name" value="AdoMet_MTases"/>
    <property type="match status" value="1"/>
</dbReference>
<dbReference type="SMART" id="SM00828">
    <property type="entry name" value="PKS_MT"/>
    <property type="match status" value="1"/>
</dbReference>
<evidence type="ECO:0000313" key="5">
    <source>
        <dbReference type="EMBL" id="ABA29783.1"/>
    </source>
</evidence>
<dbReference type="InterPro" id="IPR050447">
    <property type="entry name" value="Erg6_SMT_methyltransf"/>
</dbReference>
<dbReference type="InterPro" id="IPR013216">
    <property type="entry name" value="Methyltransf_11"/>
</dbReference>
<dbReference type="EMBL" id="DQ190054">
    <property type="protein sequence ID" value="ABA29783.1"/>
    <property type="molecule type" value="Genomic_DNA"/>
</dbReference>
<evidence type="ECO:0000256" key="1">
    <source>
        <dbReference type="ARBA" id="ARBA00022603"/>
    </source>
</evidence>
<gene>
    <name evidence="5" type="primary">mmxM</name>
</gene>
<name>Q3LRL2_9BACT</name>
<dbReference type="Gene3D" id="3.40.50.150">
    <property type="entry name" value="Vaccinia Virus protein VP39"/>
    <property type="match status" value="1"/>
</dbReference>
<dbReference type="SUPFAM" id="SSF53335">
    <property type="entry name" value="S-adenosyl-L-methionine-dependent methyltransferases"/>
    <property type="match status" value="1"/>
</dbReference>
<sequence length="288" mass="31817">MSEVQYTAEGVGRYYDAMAQFYQTVWGDSIHMGFWPDPTDATVSMSQAQKNFTDLMISHMGLQPGQRALDVGCGTGRPAIQLARATHTHVTAISISQSQIATATGYARESGVAPRAQVQGTDDAPSVRFELADAMAMPFRDGTFDAAWAFESIFHMPSRLQVFREMARVVRPGGRVVVADFVTLRPLTPEERAIAYPAFAANDLASLEDYIRDLKQVGLTNINCRDVTANTFRPSNRATARELQTEAAQAHLRNAYGHEQADSFRNGWVHIEKVNETLGYVLIQADKP</sequence>
<evidence type="ECO:0000259" key="4">
    <source>
        <dbReference type="SMART" id="SM00828"/>
    </source>
</evidence>
<keyword evidence="1" id="KW-0489">Methyltransferase</keyword>
<reference evidence="5" key="1">
    <citation type="journal article" date="2006" name="Biosci. Biotechnol. Biochem.">
        <title>Biosynthesis of 2'-O-methylmyxalamide D in the myxobacterium Cystobacter fuscus: a polyketide synthase-nonribosomal peptide synthetase system for the myxalamide D skeleton and a methyltransferase for the final O-methylation.</title>
        <authorList>
            <person name="Feng Z."/>
            <person name="Qi J."/>
            <person name="Tsuge T."/>
            <person name="Oba Y."/>
            <person name="Sakagami Y."/>
            <person name="Ojika M."/>
        </authorList>
    </citation>
    <scope>NUCLEOTIDE SEQUENCE</scope>
</reference>
<dbReference type="PANTHER" id="PTHR44068">
    <property type="entry name" value="ZGC:194242"/>
    <property type="match status" value="1"/>
</dbReference>
<feature type="domain" description="Polyketide synthase-like methyltransferase" evidence="4">
    <location>
        <begin position="21"/>
        <end position="288"/>
    </location>
</feature>
<organism evidence="5">
    <name type="scientific">Cystobacter fuscus</name>
    <dbReference type="NCBI Taxonomy" id="43"/>
    <lineage>
        <taxon>Bacteria</taxon>
        <taxon>Pseudomonadati</taxon>
        <taxon>Myxococcota</taxon>
        <taxon>Myxococcia</taxon>
        <taxon>Myxococcales</taxon>
        <taxon>Cystobacterineae</taxon>
        <taxon>Archangiaceae</taxon>
        <taxon>Cystobacter</taxon>
    </lineage>
</organism>
<evidence type="ECO:0000256" key="3">
    <source>
        <dbReference type="ARBA" id="ARBA00022691"/>
    </source>
</evidence>
<dbReference type="Pfam" id="PF08241">
    <property type="entry name" value="Methyltransf_11"/>
    <property type="match status" value="1"/>
</dbReference>
<proteinExistence type="predicted"/>
<dbReference type="AlphaFoldDB" id="Q3LRL2"/>
<dbReference type="InterPro" id="IPR020803">
    <property type="entry name" value="MeTfrase_dom"/>
</dbReference>
<dbReference type="GO" id="GO:0032259">
    <property type="term" value="P:methylation"/>
    <property type="evidence" value="ECO:0007669"/>
    <property type="project" value="UniProtKB-KW"/>
</dbReference>
<dbReference type="InterPro" id="IPR029063">
    <property type="entry name" value="SAM-dependent_MTases_sf"/>
</dbReference>
<dbReference type="GO" id="GO:0008757">
    <property type="term" value="F:S-adenosylmethionine-dependent methyltransferase activity"/>
    <property type="evidence" value="ECO:0007669"/>
    <property type="project" value="InterPro"/>
</dbReference>
<evidence type="ECO:0000256" key="2">
    <source>
        <dbReference type="ARBA" id="ARBA00022679"/>
    </source>
</evidence>
<dbReference type="PANTHER" id="PTHR44068:SF11">
    <property type="entry name" value="GERANYL DIPHOSPHATE 2-C-METHYLTRANSFERASE"/>
    <property type="match status" value="1"/>
</dbReference>